<dbReference type="EMBL" id="JAPWDO010000001">
    <property type="protein sequence ID" value="KAJ5485819.1"/>
    <property type="molecule type" value="Genomic_DNA"/>
</dbReference>
<gene>
    <name evidence="1" type="ORF">N7530_000119</name>
</gene>
<reference evidence="1" key="2">
    <citation type="journal article" date="2023" name="IMA Fungus">
        <title>Comparative genomic study of the Penicillium genus elucidates a diverse pangenome and 15 lateral gene transfer events.</title>
        <authorList>
            <person name="Petersen C."/>
            <person name="Sorensen T."/>
            <person name="Nielsen M.R."/>
            <person name="Sondergaard T.E."/>
            <person name="Sorensen J.L."/>
            <person name="Fitzpatrick D.A."/>
            <person name="Frisvad J.C."/>
            <person name="Nielsen K.L."/>
        </authorList>
    </citation>
    <scope>NUCLEOTIDE SEQUENCE</scope>
    <source>
        <strain evidence="1">IBT 17660</strain>
    </source>
</reference>
<accession>A0A9X0BV36</accession>
<name>A0A9X0BV36_9EURO</name>
<proteinExistence type="predicted"/>
<sequence>MKTASSDFNIPASCPHCLTVKELKIFRPDYINASIHEQSSAFIYGKTTRRAKKKERATSPTLDFSAFSAVRSKDRSS</sequence>
<dbReference type="Proteomes" id="UP001147760">
    <property type="component" value="Unassembled WGS sequence"/>
</dbReference>
<evidence type="ECO:0000313" key="2">
    <source>
        <dbReference type="Proteomes" id="UP001147760"/>
    </source>
</evidence>
<keyword evidence="2" id="KW-1185">Reference proteome</keyword>
<protein>
    <submittedName>
        <fullName evidence="1">Uncharacterized protein</fullName>
    </submittedName>
</protein>
<comment type="caution">
    <text evidence="1">The sequence shown here is derived from an EMBL/GenBank/DDBJ whole genome shotgun (WGS) entry which is preliminary data.</text>
</comment>
<reference evidence="1" key="1">
    <citation type="submission" date="2022-12" db="EMBL/GenBank/DDBJ databases">
        <authorList>
            <person name="Petersen C."/>
        </authorList>
    </citation>
    <scope>NUCLEOTIDE SEQUENCE</scope>
    <source>
        <strain evidence="1">IBT 17660</strain>
    </source>
</reference>
<dbReference type="AlphaFoldDB" id="A0A9X0BV36"/>
<evidence type="ECO:0000313" key="1">
    <source>
        <dbReference type="EMBL" id="KAJ5485819.1"/>
    </source>
</evidence>
<organism evidence="1 2">
    <name type="scientific">Penicillium desertorum</name>
    <dbReference type="NCBI Taxonomy" id="1303715"/>
    <lineage>
        <taxon>Eukaryota</taxon>
        <taxon>Fungi</taxon>
        <taxon>Dikarya</taxon>
        <taxon>Ascomycota</taxon>
        <taxon>Pezizomycotina</taxon>
        <taxon>Eurotiomycetes</taxon>
        <taxon>Eurotiomycetidae</taxon>
        <taxon>Eurotiales</taxon>
        <taxon>Aspergillaceae</taxon>
        <taxon>Penicillium</taxon>
    </lineage>
</organism>